<dbReference type="SUPFAM" id="SSF50249">
    <property type="entry name" value="Nucleic acid-binding proteins"/>
    <property type="match status" value="1"/>
</dbReference>
<accession>A0A9P1EJU3</accession>
<dbReference type="Gene3D" id="2.40.50.140">
    <property type="entry name" value="Nucleic acid-binding proteins"/>
    <property type="match status" value="1"/>
</dbReference>
<dbReference type="EMBL" id="CAMAPE010000053">
    <property type="protein sequence ID" value="CAH9110480.1"/>
    <property type="molecule type" value="Genomic_DNA"/>
</dbReference>
<feature type="region of interest" description="Disordered" evidence="1">
    <location>
        <begin position="147"/>
        <end position="168"/>
    </location>
</feature>
<gene>
    <name evidence="2" type="ORF">CEURO_LOCUS18880</name>
</gene>
<evidence type="ECO:0000256" key="1">
    <source>
        <dbReference type="SAM" id="MobiDB-lite"/>
    </source>
</evidence>
<dbReference type="AlphaFoldDB" id="A0A9P1EJU3"/>
<evidence type="ECO:0000313" key="3">
    <source>
        <dbReference type="Proteomes" id="UP001152484"/>
    </source>
</evidence>
<protein>
    <submittedName>
        <fullName evidence="2">Uncharacterized protein</fullName>
    </submittedName>
</protein>
<organism evidence="2 3">
    <name type="scientific">Cuscuta europaea</name>
    <name type="common">European dodder</name>
    <dbReference type="NCBI Taxonomy" id="41803"/>
    <lineage>
        <taxon>Eukaryota</taxon>
        <taxon>Viridiplantae</taxon>
        <taxon>Streptophyta</taxon>
        <taxon>Embryophyta</taxon>
        <taxon>Tracheophyta</taxon>
        <taxon>Spermatophyta</taxon>
        <taxon>Magnoliopsida</taxon>
        <taxon>eudicotyledons</taxon>
        <taxon>Gunneridae</taxon>
        <taxon>Pentapetalae</taxon>
        <taxon>asterids</taxon>
        <taxon>lamiids</taxon>
        <taxon>Solanales</taxon>
        <taxon>Convolvulaceae</taxon>
        <taxon>Cuscuteae</taxon>
        <taxon>Cuscuta</taxon>
        <taxon>Cuscuta subgen. Cuscuta</taxon>
    </lineage>
</organism>
<reference evidence="2" key="1">
    <citation type="submission" date="2022-07" db="EMBL/GenBank/DDBJ databases">
        <authorList>
            <person name="Macas J."/>
            <person name="Novak P."/>
            <person name="Neumann P."/>
        </authorList>
    </citation>
    <scope>NUCLEOTIDE SEQUENCE</scope>
</reference>
<dbReference type="Proteomes" id="UP001152484">
    <property type="component" value="Unassembled WGS sequence"/>
</dbReference>
<name>A0A9P1EJU3_CUSEU</name>
<evidence type="ECO:0000313" key="2">
    <source>
        <dbReference type="EMBL" id="CAH9110480.1"/>
    </source>
</evidence>
<proteinExistence type="predicted"/>
<dbReference type="OrthoDB" id="1291552at2759"/>
<sequence>MSQKIGTGGGEVQVFYLQRDTRRRSLPVSVCIMDNTGHRNFILWDRECIEILGKTSASLMAEVQKKTGDPTRFPEDIESLIDKKGIFKIQIKKRGEENAYKGSVSLGVVSMIRDPNVLAMYEGNHEQLVSNESHECTPEKIGSCSNLEGNDNSIREKSSVTKGKGKRISAEKEVTAPIELSDSPVASTQREVIVELDDEIKRNLNDEFSGNGNGKKLKIKIKQEKL</sequence>
<comment type="caution">
    <text evidence="2">The sequence shown here is derived from an EMBL/GenBank/DDBJ whole genome shotgun (WGS) entry which is preliminary data.</text>
</comment>
<keyword evidence="3" id="KW-1185">Reference proteome</keyword>
<dbReference type="InterPro" id="IPR012340">
    <property type="entry name" value="NA-bd_OB-fold"/>
</dbReference>